<protein>
    <submittedName>
        <fullName evidence="1">HDC02909</fullName>
    </submittedName>
</protein>
<name>Q6IHA7_DROME</name>
<gene>
    <name evidence="1" type="ORF">HDC02909</name>
</gene>
<sequence length="182" mass="20217">MEDTDGGTRGWNRDGDGDGVWKGDLYGRGERRVNRFFLSTAESWPTVFGVDPLRSSCSRIPLHVCRPGAALPLLILLPLPSPQEVAAQFGTCDKLKIVAGSHRWTRLQVSAYSGQKCISRTVVETKADARGSCDYQPFEVLSSHVFEPRHREPGLYSGCRVSMERHKTTCPLPSCVLRLSRV</sequence>
<reference evidence="1" key="1">
    <citation type="journal article" date="2003" name="Genome Biol.">
        <title>An integrated gene annotation and transcriptional profiling approach towards the full gene content of the Drosophila genome.</title>
        <authorList>
            <person name="Hild M."/>
            <person name="Beckmann B."/>
            <person name="Haas S.A."/>
            <person name="Koch B."/>
            <person name="Solovyev V."/>
            <person name="Busold C."/>
            <person name="Fellenberg K."/>
            <person name="Boutros M."/>
            <person name="Vingron M."/>
            <person name="Sauer F."/>
            <person name="Hoheisel J.D."/>
            <person name="Paro R."/>
        </authorList>
    </citation>
    <scope>NUCLEOTIDE SEQUENCE</scope>
</reference>
<dbReference type="AlphaFoldDB" id="Q6IHA7"/>
<accession>Q6IHA7</accession>
<evidence type="ECO:0000313" key="1">
    <source>
        <dbReference type="EMBL" id="DAA03708.1"/>
    </source>
</evidence>
<dbReference type="EMBL" id="BK003509">
    <property type="protein sequence ID" value="DAA03708.1"/>
    <property type="molecule type" value="Genomic_DNA"/>
</dbReference>
<proteinExistence type="predicted"/>
<organism evidence="1">
    <name type="scientific">Drosophila melanogaster</name>
    <name type="common">Fruit fly</name>
    <dbReference type="NCBI Taxonomy" id="7227"/>
    <lineage>
        <taxon>Eukaryota</taxon>
        <taxon>Metazoa</taxon>
        <taxon>Ecdysozoa</taxon>
        <taxon>Arthropoda</taxon>
        <taxon>Hexapoda</taxon>
        <taxon>Insecta</taxon>
        <taxon>Pterygota</taxon>
        <taxon>Neoptera</taxon>
        <taxon>Endopterygota</taxon>
        <taxon>Diptera</taxon>
        <taxon>Brachycera</taxon>
        <taxon>Muscomorpha</taxon>
        <taxon>Ephydroidea</taxon>
        <taxon>Drosophilidae</taxon>
        <taxon>Drosophila</taxon>
        <taxon>Sophophora</taxon>
    </lineage>
</organism>